<dbReference type="GO" id="GO:0005096">
    <property type="term" value="F:GTPase activator activity"/>
    <property type="evidence" value="ECO:0007669"/>
    <property type="project" value="UniProtKB-KW"/>
</dbReference>
<dbReference type="Proteomes" id="UP000054097">
    <property type="component" value="Unassembled WGS sequence"/>
</dbReference>
<dbReference type="InterPro" id="IPR027038">
    <property type="entry name" value="RanGap"/>
</dbReference>
<dbReference type="OrthoDB" id="333024at2759"/>
<dbReference type="Gene3D" id="3.80.10.10">
    <property type="entry name" value="Ribonuclease Inhibitor"/>
    <property type="match status" value="1"/>
</dbReference>
<keyword evidence="3" id="KW-1185">Reference proteome</keyword>
<dbReference type="SMART" id="SM00368">
    <property type="entry name" value="LRR_RI"/>
    <property type="match status" value="7"/>
</dbReference>
<evidence type="ECO:0000313" key="3">
    <source>
        <dbReference type="Proteomes" id="UP000054097"/>
    </source>
</evidence>
<dbReference type="STRING" id="933852.A0A0C2XQK9"/>
<protein>
    <recommendedName>
        <fullName evidence="4">RNI-like protein</fullName>
    </recommendedName>
</protein>
<dbReference type="Pfam" id="PF13516">
    <property type="entry name" value="LRR_6"/>
    <property type="match status" value="1"/>
</dbReference>
<proteinExistence type="predicted"/>
<organism evidence="2 3">
    <name type="scientific">Serendipita vermifera MAFF 305830</name>
    <dbReference type="NCBI Taxonomy" id="933852"/>
    <lineage>
        <taxon>Eukaryota</taxon>
        <taxon>Fungi</taxon>
        <taxon>Dikarya</taxon>
        <taxon>Basidiomycota</taxon>
        <taxon>Agaricomycotina</taxon>
        <taxon>Agaricomycetes</taxon>
        <taxon>Sebacinales</taxon>
        <taxon>Serendipitaceae</taxon>
        <taxon>Serendipita</taxon>
    </lineage>
</organism>
<dbReference type="PANTHER" id="PTHR24113:SF16">
    <property type="match status" value="1"/>
</dbReference>
<dbReference type="GO" id="GO:0006913">
    <property type="term" value="P:nucleocytoplasmic transport"/>
    <property type="evidence" value="ECO:0007669"/>
    <property type="project" value="TreeGrafter"/>
</dbReference>
<dbReference type="PANTHER" id="PTHR24113">
    <property type="entry name" value="RAN GTPASE-ACTIVATING PROTEIN 1"/>
    <property type="match status" value="1"/>
</dbReference>
<dbReference type="InterPro" id="IPR032675">
    <property type="entry name" value="LRR_dom_sf"/>
</dbReference>
<dbReference type="GO" id="GO:0005829">
    <property type="term" value="C:cytosol"/>
    <property type="evidence" value="ECO:0007669"/>
    <property type="project" value="TreeGrafter"/>
</dbReference>
<dbReference type="AlphaFoldDB" id="A0A0C2XQK9"/>
<dbReference type="GO" id="GO:0031267">
    <property type="term" value="F:small GTPase binding"/>
    <property type="evidence" value="ECO:0007669"/>
    <property type="project" value="TreeGrafter"/>
</dbReference>
<sequence>MSNVLQDSNHQSPTRSACHRFGPAPGSACAFKRMTVAAANEQKVFILHDDGENSTAARLRTVSLAKLFDASGIVAYYRNAMHNYSVPEDNIESLRVTWSGQNRDDLVKSNSFIQYTVKRKGAYPAMIGLGQSRQVLELIAKEHNLKQSPPDPTKFPNSGNYAVTILTPTLFTTFYIAEPRPFSDDPLSPLPSIALPDEAILNCVREMISSGRRLYNLPQPDFKELKEAKALRKQQNLDANRQKEADKKIWKELKERQEAGEDVILPDLPLTSRQRRRREKLEAQMVELWGDPNNPNSEYPESYFDVIPSVIQQLETTVADVDKVSDYVIAPTAEPVVPCALELLNEMIHWLEMNVDITPEQEPRIDFVRGSILGRTTPGSGTSVDLCKMVVGPKGIGPILDAVGKNSHIDRFLLGNNIVGDEGAKIIAEFIASEKSRKVYNFYIAGNAIGPEGIRNIADALTTNTTVTALWLKRNPLLPLGGTCMASMLSINTTLETLDLVNTGIRDAGVVAVMEALLSNPASSLKHLYLGSNAETVVSGRAIGNYLRSGQSRLTSLFAGSSRLGDEGVVAIAEGLKVDKRMERLGLESVRCGDVGAKALADALRDHPAMIVLDLGFRKGTYELGEKANSITDDGLHYLGEQLFGSPETEGRSKIRSFEVTNNHITKDGARTFVDKYVVPNEQLLNVRLFQTGAERNIEVEHITKRLNGERKQKYFNPENPLTAAEQAERDVVKEALDPKHIAEIYSIYRGNM</sequence>
<dbReference type="HOGENOM" id="CLU_381288_0_0_1"/>
<dbReference type="EMBL" id="KN824282">
    <property type="protein sequence ID" value="KIM31237.1"/>
    <property type="molecule type" value="Genomic_DNA"/>
</dbReference>
<evidence type="ECO:0000313" key="2">
    <source>
        <dbReference type="EMBL" id="KIM31237.1"/>
    </source>
</evidence>
<accession>A0A0C2XQK9</accession>
<dbReference type="SUPFAM" id="SSF52047">
    <property type="entry name" value="RNI-like"/>
    <property type="match status" value="1"/>
</dbReference>
<evidence type="ECO:0000256" key="1">
    <source>
        <dbReference type="SAM" id="MobiDB-lite"/>
    </source>
</evidence>
<feature type="compositionally biased region" description="Polar residues" evidence="1">
    <location>
        <begin position="1"/>
        <end position="15"/>
    </location>
</feature>
<dbReference type="InterPro" id="IPR001611">
    <property type="entry name" value="Leu-rich_rpt"/>
</dbReference>
<evidence type="ECO:0008006" key="4">
    <source>
        <dbReference type="Google" id="ProtNLM"/>
    </source>
</evidence>
<feature type="region of interest" description="Disordered" evidence="1">
    <location>
        <begin position="1"/>
        <end position="20"/>
    </location>
</feature>
<reference evidence="3" key="2">
    <citation type="submission" date="2015-01" db="EMBL/GenBank/DDBJ databases">
        <title>Evolutionary Origins and Diversification of the Mycorrhizal Mutualists.</title>
        <authorList>
            <consortium name="DOE Joint Genome Institute"/>
            <consortium name="Mycorrhizal Genomics Consortium"/>
            <person name="Kohler A."/>
            <person name="Kuo A."/>
            <person name="Nagy L.G."/>
            <person name="Floudas D."/>
            <person name="Copeland A."/>
            <person name="Barry K.W."/>
            <person name="Cichocki N."/>
            <person name="Veneault-Fourrey C."/>
            <person name="LaButti K."/>
            <person name="Lindquist E.A."/>
            <person name="Lipzen A."/>
            <person name="Lundell T."/>
            <person name="Morin E."/>
            <person name="Murat C."/>
            <person name="Riley R."/>
            <person name="Ohm R."/>
            <person name="Sun H."/>
            <person name="Tunlid A."/>
            <person name="Henrissat B."/>
            <person name="Grigoriev I.V."/>
            <person name="Hibbett D.S."/>
            <person name="Martin F."/>
        </authorList>
    </citation>
    <scope>NUCLEOTIDE SEQUENCE [LARGE SCALE GENOMIC DNA]</scope>
    <source>
        <strain evidence="3">MAFF 305830</strain>
    </source>
</reference>
<dbReference type="GO" id="GO:0048471">
    <property type="term" value="C:perinuclear region of cytoplasm"/>
    <property type="evidence" value="ECO:0007669"/>
    <property type="project" value="TreeGrafter"/>
</dbReference>
<name>A0A0C2XQK9_SERVB</name>
<dbReference type="GO" id="GO:0005634">
    <property type="term" value="C:nucleus"/>
    <property type="evidence" value="ECO:0007669"/>
    <property type="project" value="TreeGrafter"/>
</dbReference>
<reference evidence="2 3" key="1">
    <citation type="submission" date="2014-04" db="EMBL/GenBank/DDBJ databases">
        <authorList>
            <consortium name="DOE Joint Genome Institute"/>
            <person name="Kuo A."/>
            <person name="Zuccaro A."/>
            <person name="Kohler A."/>
            <person name="Nagy L.G."/>
            <person name="Floudas D."/>
            <person name="Copeland A."/>
            <person name="Barry K.W."/>
            <person name="Cichocki N."/>
            <person name="Veneault-Fourrey C."/>
            <person name="LaButti K."/>
            <person name="Lindquist E.A."/>
            <person name="Lipzen A."/>
            <person name="Lundell T."/>
            <person name="Morin E."/>
            <person name="Murat C."/>
            <person name="Sun H."/>
            <person name="Tunlid A."/>
            <person name="Henrissat B."/>
            <person name="Grigoriev I.V."/>
            <person name="Hibbett D.S."/>
            <person name="Martin F."/>
            <person name="Nordberg H.P."/>
            <person name="Cantor M.N."/>
            <person name="Hua S.X."/>
        </authorList>
    </citation>
    <scope>NUCLEOTIDE SEQUENCE [LARGE SCALE GENOMIC DNA]</scope>
    <source>
        <strain evidence="2 3">MAFF 305830</strain>
    </source>
</reference>
<gene>
    <name evidence="2" type="ORF">M408DRAFT_327498</name>
</gene>